<dbReference type="OMA" id="PINRYQV"/>
<organism evidence="5 6">
    <name type="scientific">Xenopus laevis</name>
    <name type="common">African clawed frog</name>
    <dbReference type="NCBI Taxonomy" id="8355"/>
    <lineage>
        <taxon>Eukaryota</taxon>
        <taxon>Metazoa</taxon>
        <taxon>Chordata</taxon>
        <taxon>Craniata</taxon>
        <taxon>Vertebrata</taxon>
        <taxon>Euteleostomi</taxon>
        <taxon>Amphibia</taxon>
        <taxon>Batrachia</taxon>
        <taxon>Anura</taxon>
        <taxon>Pipoidea</taxon>
        <taxon>Pipidae</taxon>
        <taxon>Xenopodinae</taxon>
        <taxon>Xenopus</taxon>
        <taxon>Xenopus</taxon>
    </lineage>
</organism>
<dbReference type="InterPro" id="IPR011992">
    <property type="entry name" value="EF-hand-dom_pair"/>
</dbReference>
<keyword evidence="1" id="KW-0479">Metal-binding</keyword>
<proteinExistence type="predicted"/>
<dbReference type="PANTHER" id="PTHR24114:SF49">
    <property type="entry name" value="LEUCINE-RICH REPEAT-CONTAINING PROTEIN 74A"/>
    <property type="match status" value="1"/>
</dbReference>
<gene>
    <name evidence="5" type="ORF">XELAEV_18039472mg</name>
</gene>
<dbReference type="GO" id="GO:0005509">
    <property type="term" value="F:calcium ion binding"/>
    <property type="evidence" value="ECO:0007669"/>
    <property type="project" value="InterPro"/>
</dbReference>
<dbReference type="PROSITE" id="PS50222">
    <property type="entry name" value="EF_HAND_2"/>
    <property type="match status" value="1"/>
</dbReference>
<dbReference type="AlphaFoldDB" id="A0A974H8D9"/>
<dbReference type="InterPro" id="IPR052394">
    <property type="entry name" value="LRR-containing"/>
</dbReference>
<reference evidence="6" key="1">
    <citation type="journal article" date="2016" name="Nature">
        <title>Genome evolution in the allotetraploid frog Xenopus laevis.</title>
        <authorList>
            <person name="Session A.M."/>
            <person name="Uno Y."/>
            <person name="Kwon T."/>
            <person name="Chapman J.A."/>
            <person name="Toyoda A."/>
            <person name="Takahashi S."/>
            <person name="Fukui A."/>
            <person name="Hikosaka A."/>
            <person name="Suzuki A."/>
            <person name="Kondo M."/>
            <person name="van Heeringen S.J."/>
            <person name="Quigley I."/>
            <person name="Heinz S."/>
            <person name="Ogino H."/>
            <person name="Ochi H."/>
            <person name="Hellsten U."/>
            <person name="Lyons J.B."/>
            <person name="Simakov O."/>
            <person name="Putnam N."/>
            <person name="Stites J."/>
            <person name="Kuroki Y."/>
            <person name="Tanaka T."/>
            <person name="Michiue T."/>
            <person name="Watanabe M."/>
            <person name="Bogdanovic O."/>
            <person name="Lister R."/>
            <person name="Georgiou G."/>
            <person name="Paranjpe S.S."/>
            <person name="van Kruijsbergen I."/>
            <person name="Shu S."/>
            <person name="Carlson J."/>
            <person name="Kinoshita T."/>
            <person name="Ohta Y."/>
            <person name="Mawaribuchi S."/>
            <person name="Jenkins J."/>
            <person name="Grimwood J."/>
            <person name="Schmutz J."/>
            <person name="Mitros T."/>
            <person name="Mozaffari S.V."/>
            <person name="Suzuki Y."/>
            <person name="Haramoto Y."/>
            <person name="Yamamoto T.S."/>
            <person name="Takagi C."/>
            <person name="Heald R."/>
            <person name="Miller K."/>
            <person name="Haudenschild C."/>
            <person name="Kitzman J."/>
            <person name="Nakayama T."/>
            <person name="Izutsu Y."/>
            <person name="Robert J."/>
            <person name="Fortriede J."/>
            <person name="Burns K."/>
            <person name="Lotay V."/>
            <person name="Karimi K."/>
            <person name="Yasuoka Y."/>
            <person name="Dichmann D.S."/>
            <person name="Flajnik M.F."/>
            <person name="Houston D.W."/>
            <person name="Shendure J."/>
            <person name="DuPasquier L."/>
            <person name="Vize P.D."/>
            <person name="Zorn A.M."/>
            <person name="Ito M."/>
            <person name="Marcotte E.M."/>
            <person name="Wallingford J.B."/>
            <person name="Ito Y."/>
            <person name="Asashima M."/>
            <person name="Ueno N."/>
            <person name="Matsuda Y."/>
            <person name="Veenstra G.J."/>
            <person name="Fujiyama A."/>
            <person name="Harland R.M."/>
            <person name="Taira M."/>
            <person name="Rokhsar D.S."/>
        </authorList>
    </citation>
    <scope>NUCLEOTIDE SEQUENCE [LARGE SCALE GENOMIC DNA]</scope>
    <source>
        <strain evidence="6">J</strain>
    </source>
</reference>
<feature type="region of interest" description="Disordered" evidence="3">
    <location>
        <begin position="453"/>
        <end position="502"/>
    </location>
</feature>
<evidence type="ECO:0000256" key="1">
    <source>
        <dbReference type="ARBA" id="ARBA00022723"/>
    </source>
</evidence>
<dbReference type="InterPro" id="IPR002048">
    <property type="entry name" value="EF_hand_dom"/>
</dbReference>
<feature type="compositionally biased region" description="Basic and acidic residues" evidence="3">
    <location>
        <begin position="453"/>
        <end position="462"/>
    </location>
</feature>
<evidence type="ECO:0000313" key="5">
    <source>
        <dbReference type="EMBL" id="OCT68176.1"/>
    </source>
</evidence>
<dbReference type="Pfam" id="PF13516">
    <property type="entry name" value="LRR_6"/>
    <property type="match status" value="7"/>
</dbReference>
<dbReference type="InterPro" id="IPR001611">
    <property type="entry name" value="Leu-rich_rpt"/>
</dbReference>
<feature type="region of interest" description="Disordered" evidence="3">
    <location>
        <begin position="535"/>
        <end position="558"/>
    </location>
</feature>
<sequence>MDELCQNIEALSLCTPALSCLQNPSDGYDTDLEAEVLAKSHRDETSEELYVQACQEAGVVPASYFMRHMNNTSMDLKHHGLGPRGARAIAASLQFNKCITHLNLEDNWIQPEGAVDLVEMLRKNYYIQDLNISNNYLGVRGAEVISKMLLDNTSLLCLKLAQNEFDDESVKYFVEALSANFRLTELDLSHNEFCEKGGEYLGQILASNEGLQVLNLGWNHIRMKGAIALSAGLRANGMLKVLNLSYNGFGNEGALALGEALRVNFSLVQLDITCNRINNEGIRLLCKGLEINETLRVLKLSNNPINVEAAILLLNTISNRPECKMEELDISNVLVNPSFLVRLETVSSYHPTLRVLYAGEQGFMPRKPAYRKDPMKVIQNYLNERKLRMLDFFKNMDKDSTMRIPVSEFRRHITLAGLPLNGAQLDALVQTLDKDETGFVDYRDLVDTRNKMVRDQREEQRRKERKKRQKKQRSERALRSFHSAVRAFTPPPASRGAQDHSISPVHVSVTSLSSWYQEEEQGPILRFSAIKRKTTEEESTLQNLGPEQYYSSQGSLGSQCLSEPLTLLESSPSPLCDSG</sequence>
<dbReference type="SUPFAM" id="SSF47473">
    <property type="entry name" value="EF-hand"/>
    <property type="match status" value="1"/>
</dbReference>
<evidence type="ECO:0000313" key="6">
    <source>
        <dbReference type="Proteomes" id="UP000694892"/>
    </source>
</evidence>
<dbReference type="InterPro" id="IPR018247">
    <property type="entry name" value="EF_Hand_1_Ca_BS"/>
</dbReference>
<dbReference type="SMART" id="SM00368">
    <property type="entry name" value="LRR_RI"/>
    <property type="match status" value="9"/>
</dbReference>
<protein>
    <recommendedName>
        <fullName evidence="4">EF-hand domain-containing protein</fullName>
    </recommendedName>
</protein>
<dbReference type="Proteomes" id="UP000694892">
    <property type="component" value="Chromosome 8L"/>
</dbReference>
<dbReference type="SUPFAM" id="SSF52047">
    <property type="entry name" value="RNI-like"/>
    <property type="match status" value="1"/>
</dbReference>
<evidence type="ECO:0000259" key="4">
    <source>
        <dbReference type="PROSITE" id="PS50222"/>
    </source>
</evidence>
<dbReference type="PROSITE" id="PS00018">
    <property type="entry name" value="EF_HAND_1"/>
    <property type="match status" value="1"/>
</dbReference>
<dbReference type="Gene3D" id="3.80.10.10">
    <property type="entry name" value="Ribonuclease Inhibitor"/>
    <property type="match status" value="2"/>
</dbReference>
<keyword evidence="2" id="KW-0106">Calcium</keyword>
<evidence type="ECO:0000256" key="2">
    <source>
        <dbReference type="ARBA" id="ARBA00022837"/>
    </source>
</evidence>
<dbReference type="InterPro" id="IPR032675">
    <property type="entry name" value="LRR_dom_sf"/>
</dbReference>
<dbReference type="EMBL" id="CM004480">
    <property type="protein sequence ID" value="OCT68176.1"/>
    <property type="molecule type" value="Genomic_DNA"/>
</dbReference>
<dbReference type="Gene3D" id="1.10.238.10">
    <property type="entry name" value="EF-hand"/>
    <property type="match status" value="1"/>
</dbReference>
<name>A0A974H8D9_XENLA</name>
<feature type="compositionally biased region" description="Low complexity" evidence="3">
    <location>
        <begin position="549"/>
        <end position="558"/>
    </location>
</feature>
<accession>A0A974H8D9</accession>
<evidence type="ECO:0000256" key="3">
    <source>
        <dbReference type="SAM" id="MobiDB-lite"/>
    </source>
</evidence>
<dbReference type="PANTHER" id="PTHR24114">
    <property type="entry name" value="LEUCINE RICH REPEAT FAMILY PROTEIN"/>
    <property type="match status" value="1"/>
</dbReference>
<feature type="domain" description="EF-hand" evidence="4">
    <location>
        <begin position="384"/>
        <end position="419"/>
    </location>
</feature>